<dbReference type="PANTHER" id="PTHR30250">
    <property type="entry name" value="PST FAMILY PREDICTED COLANIC ACID TRANSPORTER"/>
    <property type="match status" value="1"/>
</dbReference>
<dbReference type="GO" id="GO:0005886">
    <property type="term" value="C:plasma membrane"/>
    <property type="evidence" value="ECO:0007669"/>
    <property type="project" value="UniProtKB-SubCell"/>
</dbReference>
<accession>A0A832TI82</accession>
<dbReference type="RefSeq" id="WP_011019994.1">
    <property type="nucleotide sequence ID" value="NZ_DUJS01000005.1"/>
</dbReference>
<dbReference type="AlphaFoldDB" id="A0A832TI82"/>
<feature type="transmembrane region" description="Helical" evidence="6">
    <location>
        <begin position="121"/>
        <end position="144"/>
    </location>
</feature>
<sequence length="519" mass="55448">MSLLKLVKGSLTVLVGSLFLRLGGYVYRLLVGRLLGPDGYGIVSSTMVIQTIVMFLATFGVPPAVARYVAKYHALGEGTKVRQFIVIPTLVLVALSTLAALILALTAPYLASWYFHNPRLYTPLLIMAIGLPFAAFASCVRGVFQGFQDMRRYVLTQFVEQGTRVGGAPALILAGYGPAGAVFASATLAYATSGLYGAAKLRSEYLPKIPREGEPLPSDRVAKDALTFGLPVALTGIADMIQSNVDLLAIGYFLGTLWVGYYDAAGPIARLPTTLCAAVATALLPAASEAEALKDERTLRQYAHIAIKTMWTLLIPVAVLTGALAEPLITLFFGPAFRPGAQALYVLPTAMAFIVVFRSCASLLQGIGRERLPLVVLSFSLVANVVLNAIMVPKWGIFGASVATAISDWLAMILIVRAVMVHAKAHLKLRWALVPVIAGVAAWLTTEWSMLFTNGALLKLLLGSAVGTLTYSILLVVLGGVSDLEWELLEKGARRVGSPGIVRVVRLARSLDILGRIKP</sequence>
<evidence type="ECO:0000256" key="2">
    <source>
        <dbReference type="ARBA" id="ARBA00022475"/>
    </source>
</evidence>
<comment type="subcellular location">
    <subcellularLocation>
        <location evidence="1">Cell membrane</location>
        <topology evidence="1">Multi-pass membrane protein</topology>
    </subcellularLocation>
</comment>
<reference evidence="7" key="1">
    <citation type="journal article" date="2020" name="bioRxiv">
        <title>A rank-normalized archaeal taxonomy based on genome phylogeny resolves widespread incomplete and uneven classifications.</title>
        <authorList>
            <person name="Rinke C."/>
            <person name="Chuvochina M."/>
            <person name="Mussig A.J."/>
            <person name="Chaumeil P.-A."/>
            <person name="Waite D.W."/>
            <person name="Whitman W.B."/>
            <person name="Parks D.H."/>
            <person name="Hugenholtz P."/>
        </authorList>
    </citation>
    <scope>NUCLEOTIDE SEQUENCE</scope>
    <source>
        <strain evidence="7">UBA8853</strain>
    </source>
</reference>
<dbReference type="InterPro" id="IPR002797">
    <property type="entry name" value="Polysacc_synth"/>
</dbReference>
<feature type="transmembrane region" description="Helical" evidence="6">
    <location>
        <begin position="245"/>
        <end position="262"/>
    </location>
</feature>
<feature type="transmembrane region" description="Helical" evidence="6">
    <location>
        <begin position="90"/>
        <end position="115"/>
    </location>
</feature>
<organism evidence="7 8">
    <name type="scientific">Methanopyrus kandleri</name>
    <dbReference type="NCBI Taxonomy" id="2320"/>
    <lineage>
        <taxon>Archaea</taxon>
        <taxon>Methanobacteriati</taxon>
        <taxon>Methanobacteriota</taxon>
        <taxon>Methanomada group</taxon>
        <taxon>Methanopyri</taxon>
        <taxon>Methanopyrales</taxon>
        <taxon>Methanopyraceae</taxon>
        <taxon>Methanopyrus</taxon>
    </lineage>
</organism>
<feature type="transmembrane region" description="Helical" evidence="6">
    <location>
        <begin position="343"/>
        <end position="360"/>
    </location>
</feature>
<evidence type="ECO:0000256" key="5">
    <source>
        <dbReference type="ARBA" id="ARBA00023136"/>
    </source>
</evidence>
<feature type="transmembrane region" description="Helical" evidence="6">
    <location>
        <begin position="431"/>
        <end position="451"/>
    </location>
</feature>
<dbReference type="InterPro" id="IPR050833">
    <property type="entry name" value="Poly_Biosynth_Transport"/>
</dbReference>
<dbReference type="CDD" id="cd13128">
    <property type="entry name" value="MATE_Wzx_like"/>
    <property type="match status" value="1"/>
</dbReference>
<protein>
    <submittedName>
        <fullName evidence="7">Flippase</fullName>
    </submittedName>
</protein>
<comment type="caution">
    <text evidence="7">The sequence shown here is derived from an EMBL/GenBank/DDBJ whole genome shotgun (WGS) entry which is preliminary data.</text>
</comment>
<feature type="transmembrane region" description="Helical" evidence="6">
    <location>
        <begin position="47"/>
        <end position="69"/>
    </location>
</feature>
<keyword evidence="3 6" id="KW-0812">Transmembrane</keyword>
<keyword evidence="4 6" id="KW-1133">Transmembrane helix</keyword>
<gene>
    <name evidence="7" type="ORF">HA336_07715</name>
</gene>
<proteinExistence type="predicted"/>
<evidence type="ECO:0000256" key="3">
    <source>
        <dbReference type="ARBA" id="ARBA00022692"/>
    </source>
</evidence>
<name>A0A832TI82_9EURY</name>
<keyword evidence="5 6" id="KW-0472">Membrane</keyword>
<evidence type="ECO:0000256" key="6">
    <source>
        <dbReference type="SAM" id="Phobius"/>
    </source>
</evidence>
<evidence type="ECO:0000313" key="8">
    <source>
        <dbReference type="Proteomes" id="UP000619545"/>
    </source>
</evidence>
<evidence type="ECO:0000256" key="4">
    <source>
        <dbReference type="ARBA" id="ARBA00022989"/>
    </source>
</evidence>
<feature type="transmembrane region" description="Helical" evidence="6">
    <location>
        <begin position="7"/>
        <end position="27"/>
    </location>
</feature>
<evidence type="ECO:0000256" key="1">
    <source>
        <dbReference type="ARBA" id="ARBA00004651"/>
    </source>
</evidence>
<feature type="transmembrane region" description="Helical" evidence="6">
    <location>
        <begin position="309"/>
        <end position="337"/>
    </location>
</feature>
<evidence type="ECO:0000313" key="7">
    <source>
        <dbReference type="EMBL" id="HII71099.1"/>
    </source>
</evidence>
<keyword evidence="2" id="KW-1003">Cell membrane</keyword>
<dbReference type="GeneID" id="1478221"/>
<dbReference type="EMBL" id="DUJS01000005">
    <property type="protein sequence ID" value="HII71099.1"/>
    <property type="molecule type" value="Genomic_DNA"/>
</dbReference>
<dbReference type="Pfam" id="PF01943">
    <property type="entry name" value="Polysacc_synt"/>
    <property type="match status" value="1"/>
</dbReference>
<dbReference type="OMA" id="TFHPMIA"/>
<dbReference type="PANTHER" id="PTHR30250:SF11">
    <property type="entry name" value="O-ANTIGEN TRANSPORTER-RELATED"/>
    <property type="match status" value="1"/>
</dbReference>
<feature type="transmembrane region" description="Helical" evidence="6">
    <location>
        <begin position="372"/>
        <end position="391"/>
    </location>
</feature>
<feature type="transmembrane region" description="Helical" evidence="6">
    <location>
        <begin position="397"/>
        <end position="419"/>
    </location>
</feature>
<dbReference type="Proteomes" id="UP000619545">
    <property type="component" value="Unassembled WGS sequence"/>
</dbReference>
<feature type="transmembrane region" description="Helical" evidence="6">
    <location>
        <begin position="457"/>
        <end position="481"/>
    </location>
</feature>